<dbReference type="Pfam" id="PF00071">
    <property type="entry name" value="Ras"/>
    <property type="match status" value="1"/>
</dbReference>
<accession>A0A1S3ITH5</accession>
<organism evidence="4 5">
    <name type="scientific">Lingula anatina</name>
    <name type="common">Brachiopod</name>
    <name type="synonym">Lingula unguis</name>
    <dbReference type="NCBI Taxonomy" id="7574"/>
    <lineage>
        <taxon>Eukaryota</taxon>
        <taxon>Metazoa</taxon>
        <taxon>Spiralia</taxon>
        <taxon>Lophotrochozoa</taxon>
        <taxon>Brachiopoda</taxon>
        <taxon>Linguliformea</taxon>
        <taxon>Lingulata</taxon>
        <taxon>Lingulida</taxon>
        <taxon>Linguloidea</taxon>
        <taxon>Lingulidae</taxon>
        <taxon>Lingula</taxon>
    </lineage>
</organism>
<dbReference type="STRING" id="7574.A0A1S3ITH5"/>
<dbReference type="PANTHER" id="PTHR47978">
    <property type="match status" value="1"/>
</dbReference>
<dbReference type="RefSeq" id="XP_013401502.1">
    <property type="nucleotide sequence ID" value="XM_013546048.2"/>
</dbReference>
<dbReference type="InterPro" id="IPR027417">
    <property type="entry name" value="P-loop_NTPase"/>
</dbReference>
<dbReference type="SUPFAM" id="SSF52540">
    <property type="entry name" value="P-loop containing nucleoside triphosphate hydrolases"/>
    <property type="match status" value="1"/>
</dbReference>
<evidence type="ECO:0000313" key="4">
    <source>
        <dbReference type="Proteomes" id="UP000085678"/>
    </source>
</evidence>
<evidence type="ECO:0000256" key="3">
    <source>
        <dbReference type="SAM" id="MobiDB-lite"/>
    </source>
</evidence>
<reference evidence="5" key="1">
    <citation type="submission" date="2025-08" db="UniProtKB">
        <authorList>
            <consortium name="RefSeq"/>
        </authorList>
    </citation>
    <scope>IDENTIFICATION</scope>
    <source>
        <tissue evidence="5">Gonads</tissue>
    </source>
</reference>
<keyword evidence="2" id="KW-0547">Nucleotide-binding</keyword>
<dbReference type="AlphaFoldDB" id="A0A1S3ITH5"/>
<feature type="region of interest" description="Disordered" evidence="3">
    <location>
        <begin position="188"/>
        <end position="215"/>
    </location>
</feature>
<dbReference type="GO" id="GO:0005525">
    <property type="term" value="F:GTP binding"/>
    <property type="evidence" value="ECO:0007669"/>
    <property type="project" value="InterPro"/>
</dbReference>
<proteinExistence type="inferred from homology"/>
<dbReference type="Gene3D" id="3.40.50.300">
    <property type="entry name" value="P-loop containing nucleotide triphosphate hydrolases"/>
    <property type="match status" value="1"/>
</dbReference>
<dbReference type="PRINTS" id="PR00449">
    <property type="entry name" value="RASTRNSFRMNG"/>
</dbReference>
<evidence type="ECO:0000313" key="5">
    <source>
        <dbReference type="RefSeq" id="XP_013401502.1"/>
    </source>
</evidence>
<name>A0A1S3ITH5_LINAN</name>
<dbReference type="PROSITE" id="PS51419">
    <property type="entry name" value="RAB"/>
    <property type="match status" value="1"/>
</dbReference>
<dbReference type="OrthoDB" id="25896at2759"/>
<comment type="similarity">
    <text evidence="1">Belongs to the small GTPase superfamily. Rab family.</text>
</comment>
<dbReference type="KEGG" id="lak:106167304"/>
<dbReference type="GO" id="GO:0003924">
    <property type="term" value="F:GTPase activity"/>
    <property type="evidence" value="ECO:0007669"/>
    <property type="project" value="InterPro"/>
</dbReference>
<dbReference type="InParanoid" id="A0A1S3ITH5"/>
<sequence>MSNTAKKKKADLKVVIVGEASIGKTCLIRRYIEGTFDPDTSTTLGASFYLKQWGNYNVALWDTAGEERFSGLSSFYCRGASAAILAFDPCSQQSFQALRERFVPLLEAAEKDCLHVVVATKADLVSPSTRAVTSQQVLAFAREINQHLPPKDDKPVIPYFETSSLSGQNVKRLFEYIFEHCLPEGEERKKRTSSSVDLDLENVSSAENKKSCCKT</sequence>
<keyword evidence="4" id="KW-1185">Reference proteome</keyword>
<gene>
    <name evidence="5" type="primary">LOC106167304</name>
</gene>
<dbReference type="Proteomes" id="UP000085678">
    <property type="component" value="Unplaced"/>
</dbReference>
<dbReference type="SMART" id="SM00173">
    <property type="entry name" value="RAS"/>
    <property type="match status" value="1"/>
</dbReference>
<dbReference type="OMA" id="DEQDMPA"/>
<dbReference type="GeneID" id="106167304"/>
<evidence type="ECO:0000256" key="2">
    <source>
        <dbReference type="ARBA" id="ARBA00022741"/>
    </source>
</evidence>
<dbReference type="InterPro" id="IPR001806">
    <property type="entry name" value="Small_GTPase"/>
</dbReference>
<dbReference type="SMART" id="SM00175">
    <property type="entry name" value="RAB"/>
    <property type="match status" value="1"/>
</dbReference>
<dbReference type="SMART" id="SM00174">
    <property type="entry name" value="RHO"/>
    <property type="match status" value="1"/>
</dbReference>
<protein>
    <submittedName>
        <fullName evidence="5">Ras-related protein Rab-20-like</fullName>
    </submittedName>
</protein>
<dbReference type="InterPro" id="IPR005225">
    <property type="entry name" value="Small_GTP-bd"/>
</dbReference>
<dbReference type="NCBIfam" id="TIGR00231">
    <property type="entry name" value="small_GTP"/>
    <property type="match status" value="1"/>
</dbReference>
<evidence type="ECO:0000256" key="1">
    <source>
        <dbReference type="ARBA" id="ARBA00006270"/>
    </source>
</evidence>
<dbReference type="PROSITE" id="PS51421">
    <property type="entry name" value="RAS"/>
    <property type="match status" value="1"/>
</dbReference>